<dbReference type="Gene3D" id="2.30.30.280">
    <property type="entry name" value="Adenine nucleotide alpha hydrolases-like domains"/>
    <property type="match status" value="1"/>
</dbReference>
<dbReference type="CDD" id="cd01998">
    <property type="entry name" value="MnmA_TRMU-like"/>
    <property type="match status" value="1"/>
</dbReference>
<evidence type="ECO:0000256" key="1">
    <source>
        <dbReference type="ARBA" id="ARBA00022555"/>
    </source>
</evidence>
<organism evidence="12 13">
    <name type="scientific">Candidatus Uhrbacteria bacterium CG10_big_fil_rev_8_21_14_0_10_48_11</name>
    <dbReference type="NCBI Taxonomy" id="1975037"/>
    <lineage>
        <taxon>Bacteria</taxon>
        <taxon>Candidatus Uhriibacteriota</taxon>
    </lineage>
</organism>
<feature type="domain" description="tRNA-specific 2-thiouridylase MnmA-like C-terminal" evidence="10">
    <location>
        <begin position="285"/>
        <end position="358"/>
    </location>
</feature>
<dbReference type="SUPFAM" id="SSF52402">
    <property type="entry name" value="Adenine nucleotide alpha hydrolases-like"/>
    <property type="match status" value="1"/>
</dbReference>
<dbReference type="InterPro" id="IPR046885">
    <property type="entry name" value="MnmA-like_C"/>
</dbReference>
<evidence type="ECO:0000256" key="5">
    <source>
        <dbReference type="ARBA" id="ARBA00022840"/>
    </source>
</evidence>
<dbReference type="InterPro" id="IPR014729">
    <property type="entry name" value="Rossmann-like_a/b/a_fold"/>
</dbReference>
<feature type="region of interest" description="Interaction with tRNA" evidence="9">
    <location>
        <begin position="309"/>
        <end position="310"/>
    </location>
</feature>
<dbReference type="PANTHER" id="PTHR11933:SF5">
    <property type="entry name" value="MITOCHONDRIAL TRNA-SPECIFIC 2-THIOURIDYLASE 1"/>
    <property type="match status" value="1"/>
</dbReference>
<dbReference type="Proteomes" id="UP000231152">
    <property type="component" value="Unassembled WGS sequence"/>
</dbReference>
<evidence type="ECO:0000256" key="9">
    <source>
        <dbReference type="HAMAP-Rule" id="MF_00144"/>
    </source>
</evidence>
<comment type="similarity">
    <text evidence="9">Belongs to the MnmA/TRMU family.</text>
</comment>
<feature type="site" description="Interaction with tRNA" evidence="9">
    <location>
        <position position="342"/>
    </location>
</feature>
<dbReference type="HAMAP" id="MF_00144">
    <property type="entry name" value="tRNA_thiouridyl_MnmA"/>
    <property type="match status" value="1"/>
</dbReference>
<dbReference type="InterPro" id="IPR046884">
    <property type="entry name" value="MnmA-like_central"/>
</dbReference>
<keyword evidence="3 9" id="KW-0819">tRNA processing</keyword>
<keyword evidence="4 9" id="KW-0547">Nucleotide-binding</keyword>
<evidence type="ECO:0000313" key="13">
    <source>
        <dbReference type="Proteomes" id="UP000231152"/>
    </source>
</evidence>
<evidence type="ECO:0000313" key="12">
    <source>
        <dbReference type="EMBL" id="PJE75815.1"/>
    </source>
</evidence>
<dbReference type="Gene3D" id="3.40.50.620">
    <property type="entry name" value="HUPs"/>
    <property type="match status" value="1"/>
</dbReference>
<comment type="caution">
    <text evidence="12">The sequence shown here is derived from an EMBL/GenBank/DDBJ whole genome shotgun (WGS) entry which is preliminary data.</text>
</comment>
<keyword evidence="2 9" id="KW-0808">Transferase</keyword>
<proteinExistence type="inferred from homology"/>
<evidence type="ECO:0000256" key="4">
    <source>
        <dbReference type="ARBA" id="ARBA00022741"/>
    </source>
</evidence>
<evidence type="ECO:0000256" key="2">
    <source>
        <dbReference type="ARBA" id="ARBA00022679"/>
    </source>
</evidence>
<protein>
    <recommendedName>
        <fullName evidence="9">tRNA-specific 2-thiouridylase MnmA</fullName>
        <ecNumber evidence="9">2.8.1.13</ecNumber>
    </recommendedName>
</protein>
<evidence type="ECO:0000259" key="10">
    <source>
        <dbReference type="Pfam" id="PF20258"/>
    </source>
</evidence>
<dbReference type="GO" id="GO:0002143">
    <property type="term" value="P:tRNA wobble position uridine thiolation"/>
    <property type="evidence" value="ECO:0007669"/>
    <property type="project" value="TreeGrafter"/>
</dbReference>
<evidence type="ECO:0000256" key="3">
    <source>
        <dbReference type="ARBA" id="ARBA00022694"/>
    </source>
</evidence>
<comment type="subcellular location">
    <subcellularLocation>
        <location evidence="9">Cytoplasm</location>
    </subcellularLocation>
</comment>
<dbReference type="Pfam" id="PF20259">
    <property type="entry name" value="tRNA_Me_trans_M"/>
    <property type="match status" value="1"/>
</dbReference>
<dbReference type="GO" id="GO:0005524">
    <property type="term" value="F:ATP binding"/>
    <property type="evidence" value="ECO:0007669"/>
    <property type="project" value="UniProtKB-KW"/>
</dbReference>
<comment type="caution">
    <text evidence="9">Lacks conserved residue(s) required for the propagation of feature annotation.</text>
</comment>
<dbReference type="FunFam" id="3.40.50.620:FF:000115">
    <property type="entry name" value="tRNA-specific 2-thiouridylase MnmA"/>
    <property type="match status" value="1"/>
</dbReference>
<dbReference type="FunFam" id="2.30.30.280:FF:000001">
    <property type="entry name" value="tRNA-specific 2-thiouridylase MnmA"/>
    <property type="match status" value="1"/>
</dbReference>
<feature type="active site" description="Nucleophile" evidence="9">
    <location>
        <position position="107"/>
    </location>
</feature>
<feature type="active site" description="Cysteine persulfide intermediate" evidence="9">
    <location>
        <position position="203"/>
    </location>
</feature>
<dbReference type="GO" id="GO:0103016">
    <property type="term" value="F:tRNA-uridine 2-sulfurtransferase activity"/>
    <property type="evidence" value="ECO:0007669"/>
    <property type="project" value="UniProtKB-EC"/>
</dbReference>
<keyword evidence="9" id="KW-0963">Cytoplasm</keyword>
<dbReference type="InterPro" id="IPR023382">
    <property type="entry name" value="MnmA-like_central_sf"/>
</dbReference>
<keyword evidence="6 9" id="KW-0694">RNA-binding</keyword>
<keyword evidence="7" id="KW-1015">Disulfide bond</keyword>
<dbReference type="GO" id="GO:0000049">
    <property type="term" value="F:tRNA binding"/>
    <property type="evidence" value="ECO:0007669"/>
    <property type="project" value="UniProtKB-KW"/>
</dbReference>
<feature type="binding site" evidence="9">
    <location>
        <position position="36"/>
    </location>
    <ligand>
        <name>ATP</name>
        <dbReference type="ChEBI" id="CHEBI:30616"/>
    </ligand>
</feature>
<dbReference type="EMBL" id="PFET01000009">
    <property type="protein sequence ID" value="PJE75815.1"/>
    <property type="molecule type" value="Genomic_DNA"/>
</dbReference>
<feature type="region of interest" description="Interaction with target base in tRNA" evidence="9">
    <location>
        <begin position="102"/>
        <end position="104"/>
    </location>
</feature>
<name>A0A2M8LEG6_9BACT</name>
<gene>
    <name evidence="9" type="primary">mnmA</name>
    <name evidence="12" type="ORF">COV04_02625</name>
</gene>
<evidence type="ECO:0000256" key="7">
    <source>
        <dbReference type="ARBA" id="ARBA00023157"/>
    </source>
</evidence>
<dbReference type="PANTHER" id="PTHR11933">
    <property type="entry name" value="TRNA 5-METHYLAMINOMETHYL-2-THIOURIDYLATE -METHYLTRANSFERASE"/>
    <property type="match status" value="1"/>
</dbReference>
<sequence>MHKKKKVYVGLSGGVDSATAAFLLQQKGYDVTGVYLKCWEGLQTDSGLQFNDSCSWRKERRDALAVAAMLRIPFKTYDFVEEYQRAVVDNFFQEYAAGRTPNPDVLCNRIIKFDSFLKRALYEGADAIATGHYARVEQHQSGAQLLAGVDSTKDQSYFLWALTQFALAHSFFPVGELKKAQVRKLALQINLPNAQKPDSQGICFIGKVPLETFLQTRIPQKDGKVITASGEVVGGHKGAALYTIGQRHGLALNAKLPYYVAGTDIENNVVTVAEGNSDKVLYRKMVRIEKEHWINESPKIGMKYSARIRYRQPLQKVECIAHEETGCRFRFTEPQRAVAPGQSLVVYDKDRVVGGGIIAAD</sequence>
<feature type="site" description="Interaction with tRNA" evidence="9">
    <location>
        <position position="132"/>
    </location>
</feature>
<keyword evidence="5 9" id="KW-0067">ATP-binding</keyword>
<evidence type="ECO:0000259" key="11">
    <source>
        <dbReference type="Pfam" id="PF20259"/>
    </source>
</evidence>
<dbReference type="Pfam" id="PF20258">
    <property type="entry name" value="tRNA_Me_trans_C"/>
    <property type="match status" value="1"/>
</dbReference>
<feature type="binding site" evidence="9">
    <location>
        <position position="131"/>
    </location>
    <ligand>
        <name>ATP</name>
        <dbReference type="ChEBI" id="CHEBI:30616"/>
    </ligand>
</feature>
<feature type="region of interest" description="Interaction with tRNA" evidence="9">
    <location>
        <begin position="153"/>
        <end position="155"/>
    </location>
</feature>
<dbReference type="EC" id="2.8.1.13" evidence="9"/>
<dbReference type="NCBIfam" id="NF001138">
    <property type="entry name" value="PRK00143.1"/>
    <property type="match status" value="1"/>
</dbReference>
<keyword evidence="1 9" id="KW-0820">tRNA-binding</keyword>
<accession>A0A2M8LEG6</accession>
<reference evidence="12 13" key="1">
    <citation type="submission" date="2017-09" db="EMBL/GenBank/DDBJ databases">
        <title>Depth-based differentiation of microbial function through sediment-hosted aquifers and enrichment of novel symbionts in the deep terrestrial subsurface.</title>
        <authorList>
            <person name="Probst A.J."/>
            <person name="Ladd B."/>
            <person name="Jarett J.K."/>
            <person name="Geller-Mcgrath D.E."/>
            <person name="Sieber C.M."/>
            <person name="Emerson J.B."/>
            <person name="Anantharaman K."/>
            <person name="Thomas B.C."/>
            <person name="Malmstrom R."/>
            <person name="Stieglmeier M."/>
            <person name="Klingl A."/>
            <person name="Woyke T."/>
            <person name="Ryan C.M."/>
            <person name="Banfield J.F."/>
        </authorList>
    </citation>
    <scope>NUCLEOTIDE SEQUENCE [LARGE SCALE GENOMIC DNA]</scope>
    <source>
        <strain evidence="12">CG10_big_fil_rev_8_21_14_0_10_48_11</strain>
    </source>
</reference>
<dbReference type="AlphaFoldDB" id="A0A2M8LEG6"/>
<dbReference type="Pfam" id="PF03054">
    <property type="entry name" value="tRNA_Me_trans"/>
    <property type="match status" value="1"/>
</dbReference>
<evidence type="ECO:0000256" key="6">
    <source>
        <dbReference type="ARBA" id="ARBA00022884"/>
    </source>
</evidence>
<dbReference type="InterPro" id="IPR004506">
    <property type="entry name" value="MnmA-like"/>
</dbReference>
<dbReference type="GO" id="GO:0005737">
    <property type="term" value="C:cytoplasm"/>
    <property type="evidence" value="ECO:0007669"/>
    <property type="project" value="UniProtKB-SubCell"/>
</dbReference>
<dbReference type="NCBIfam" id="TIGR00420">
    <property type="entry name" value="trmU"/>
    <property type="match status" value="1"/>
</dbReference>
<feature type="binding site" evidence="9">
    <location>
        <begin position="10"/>
        <end position="17"/>
    </location>
    <ligand>
        <name>ATP</name>
        <dbReference type="ChEBI" id="CHEBI:30616"/>
    </ligand>
</feature>
<dbReference type="Gene3D" id="2.40.30.10">
    <property type="entry name" value="Translation factors"/>
    <property type="match status" value="1"/>
</dbReference>
<comment type="function">
    <text evidence="9">Catalyzes the 2-thiolation of uridine at the wobble position (U34) of tRNA, leading to the formation of s(2)U34.</text>
</comment>
<comment type="catalytic activity">
    <reaction evidence="8 9">
        <text>S-sulfanyl-L-cysteinyl-[protein] + uridine(34) in tRNA + AH2 + ATP = 2-thiouridine(34) in tRNA + L-cysteinyl-[protein] + A + AMP + diphosphate + H(+)</text>
        <dbReference type="Rhea" id="RHEA:47032"/>
        <dbReference type="Rhea" id="RHEA-COMP:10131"/>
        <dbReference type="Rhea" id="RHEA-COMP:11726"/>
        <dbReference type="Rhea" id="RHEA-COMP:11727"/>
        <dbReference type="Rhea" id="RHEA-COMP:11728"/>
        <dbReference type="ChEBI" id="CHEBI:13193"/>
        <dbReference type="ChEBI" id="CHEBI:15378"/>
        <dbReference type="ChEBI" id="CHEBI:17499"/>
        <dbReference type="ChEBI" id="CHEBI:29950"/>
        <dbReference type="ChEBI" id="CHEBI:30616"/>
        <dbReference type="ChEBI" id="CHEBI:33019"/>
        <dbReference type="ChEBI" id="CHEBI:61963"/>
        <dbReference type="ChEBI" id="CHEBI:65315"/>
        <dbReference type="ChEBI" id="CHEBI:87170"/>
        <dbReference type="ChEBI" id="CHEBI:456215"/>
        <dbReference type="EC" id="2.8.1.13"/>
    </reaction>
</comment>
<feature type="domain" description="tRNA-specific 2-thiouridylase MnmA-like central" evidence="11">
    <location>
        <begin position="212"/>
        <end position="273"/>
    </location>
</feature>
<evidence type="ECO:0000256" key="8">
    <source>
        <dbReference type="ARBA" id="ARBA00051542"/>
    </source>
</evidence>